<name>A0ABC8V1Z3_9AQUA</name>
<accession>A0ABC8V1Z3</accession>
<reference evidence="1 2" key="1">
    <citation type="submission" date="2024-02" db="EMBL/GenBank/DDBJ databases">
        <authorList>
            <person name="Vignale AGUSTIN F."/>
            <person name="Sosa J E."/>
            <person name="Modenutti C."/>
        </authorList>
    </citation>
    <scope>NUCLEOTIDE SEQUENCE [LARGE SCALE GENOMIC DNA]</scope>
</reference>
<sequence>MVMVMHLVSSSTPINLGIGRDIDLVAYGNRNVTPGRYGGVSKQRVNGFLAKLQGKLKGVMDEIGEFLSNLQFQCRHVYREVKSGFFEGVIPTDGILPLAASMLLQQQKTQAYYKNKEISVKWPADFFCGFNSWLEVLIVEVLLP</sequence>
<keyword evidence="2" id="KW-1185">Reference proteome</keyword>
<dbReference type="AlphaFoldDB" id="A0ABC8V1Z3"/>
<dbReference type="EMBL" id="CAUOFW020009946">
    <property type="protein sequence ID" value="CAK9187367.1"/>
    <property type="molecule type" value="Genomic_DNA"/>
</dbReference>
<comment type="caution">
    <text evidence="1">The sequence shown here is derived from an EMBL/GenBank/DDBJ whole genome shotgun (WGS) entry which is preliminary data.</text>
</comment>
<dbReference type="Proteomes" id="UP001642360">
    <property type="component" value="Unassembled WGS sequence"/>
</dbReference>
<evidence type="ECO:0000313" key="1">
    <source>
        <dbReference type="EMBL" id="CAK9187367.1"/>
    </source>
</evidence>
<gene>
    <name evidence="1" type="ORF">ILEXP_LOCUS57911</name>
</gene>
<proteinExistence type="predicted"/>
<evidence type="ECO:0000313" key="2">
    <source>
        <dbReference type="Proteomes" id="UP001642360"/>
    </source>
</evidence>
<organism evidence="1 2">
    <name type="scientific">Ilex paraguariensis</name>
    <name type="common">yerba mate</name>
    <dbReference type="NCBI Taxonomy" id="185542"/>
    <lineage>
        <taxon>Eukaryota</taxon>
        <taxon>Viridiplantae</taxon>
        <taxon>Streptophyta</taxon>
        <taxon>Embryophyta</taxon>
        <taxon>Tracheophyta</taxon>
        <taxon>Spermatophyta</taxon>
        <taxon>Magnoliopsida</taxon>
        <taxon>eudicotyledons</taxon>
        <taxon>Gunneridae</taxon>
        <taxon>Pentapetalae</taxon>
        <taxon>asterids</taxon>
        <taxon>campanulids</taxon>
        <taxon>Aquifoliales</taxon>
        <taxon>Aquifoliaceae</taxon>
        <taxon>Ilex</taxon>
    </lineage>
</organism>
<protein>
    <submittedName>
        <fullName evidence="1">Uncharacterized protein</fullName>
    </submittedName>
</protein>